<name>A0A7H8UJE8_ENTCL</name>
<keyword evidence="1" id="KW-0175">Coiled coil</keyword>
<dbReference type="EMBL" id="CP056117">
    <property type="protein sequence ID" value="QKZ99853.1"/>
    <property type="molecule type" value="Genomic_DNA"/>
</dbReference>
<dbReference type="Proteomes" id="UP000509421">
    <property type="component" value="Chromosome"/>
</dbReference>
<reference evidence="3 4" key="1">
    <citation type="submission" date="2020-06" db="EMBL/GenBank/DDBJ databases">
        <title>Long-read sequencing of DSM26481-BlokeschLab.</title>
        <authorList>
            <person name="Blokesch M."/>
        </authorList>
    </citation>
    <scope>NUCLEOTIDE SEQUENCE [LARGE SCALE GENOMIC DNA]</scope>
    <source>
        <strain evidence="3 4">DSM 26481</strain>
    </source>
</reference>
<dbReference type="RefSeq" id="WP_148418671.1">
    <property type="nucleotide sequence ID" value="NZ_CP056117.1"/>
</dbReference>
<dbReference type="Pfam" id="PF11740">
    <property type="entry name" value="KfrA_N"/>
    <property type="match status" value="1"/>
</dbReference>
<protein>
    <submittedName>
        <fullName evidence="3">DNA-binding protein</fullName>
    </submittedName>
</protein>
<dbReference type="AlphaFoldDB" id="A0A7H8UJE8"/>
<evidence type="ECO:0000259" key="2">
    <source>
        <dbReference type="Pfam" id="PF11740"/>
    </source>
</evidence>
<evidence type="ECO:0000313" key="4">
    <source>
        <dbReference type="Proteomes" id="UP000509421"/>
    </source>
</evidence>
<organism evidence="3 4">
    <name type="scientific">Enterobacter cloacae</name>
    <dbReference type="NCBI Taxonomy" id="550"/>
    <lineage>
        <taxon>Bacteria</taxon>
        <taxon>Pseudomonadati</taxon>
        <taxon>Pseudomonadota</taxon>
        <taxon>Gammaproteobacteria</taxon>
        <taxon>Enterobacterales</taxon>
        <taxon>Enterobacteriaceae</taxon>
        <taxon>Enterobacter</taxon>
        <taxon>Enterobacter cloacae complex</taxon>
    </lineage>
</organism>
<gene>
    <name evidence="3" type="ORF">HWQ14_20335</name>
</gene>
<feature type="coiled-coil region" evidence="1">
    <location>
        <begin position="113"/>
        <end position="299"/>
    </location>
</feature>
<dbReference type="GO" id="GO:0003677">
    <property type="term" value="F:DNA binding"/>
    <property type="evidence" value="ECO:0007669"/>
    <property type="project" value="UniProtKB-KW"/>
</dbReference>
<proteinExistence type="predicted"/>
<keyword evidence="3" id="KW-0238">DNA-binding</keyword>
<evidence type="ECO:0000256" key="1">
    <source>
        <dbReference type="SAM" id="Coils"/>
    </source>
</evidence>
<feature type="domain" description="KfrA N-terminal DNA-binding" evidence="2">
    <location>
        <begin position="9"/>
        <end position="133"/>
    </location>
</feature>
<dbReference type="InterPro" id="IPR021104">
    <property type="entry name" value="KfrA_DNA-bd_N"/>
</dbReference>
<sequence>MIDAEYEPKQVIDAGIALQSEGRNVTGFALRNRIGGGNPGTLKQVWDEYQTSHSSINVNSGDGLPVEVAEEVKTVAASLTERIVHLATELNNKAVRAAERRVSEVTRAAGEQTAQAERELADAAQTVEELEEKLREAFSENTWLAQSLESERLLSRQRGMEINQLKERVQAQDQTIRQREETTEKLVNGIQESLRSVEQTLQQERQSYENNLTGMRLRLDQAAEKERQLTSELKRARNEQVTLAAKLESHESIAKEQIHKLNQELARSQEKANKLELSRAEARKEVSDVREQLAFIRRSQIADDSPKAKVSYEQKAMLWEAQTSN</sequence>
<evidence type="ECO:0000313" key="3">
    <source>
        <dbReference type="EMBL" id="QKZ99853.1"/>
    </source>
</evidence>
<accession>A0A7H8UJE8</accession>